<name>A0A5C3Q2L8_9AGAR</name>
<feature type="compositionally biased region" description="Basic and acidic residues" evidence="1">
    <location>
        <begin position="131"/>
        <end position="146"/>
    </location>
</feature>
<dbReference type="Proteomes" id="UP000305067">
    <property type="component" value="Unassembled WGS sequence"/>
</dbReference>
<evidence type="ECO:0000313" key="3">
    <source>
        <dbReference type="Proteomes" id="UP000305067"/>
    </source>
</evidence>
<evidence type="ECO:0000313" key="2">
    <source>
        <dbReference type="EMBL" id="TFK96345.1"/>
    </source>
</evidence>
<protein>
    <submittedName>
        <fullName evidence="2">Uncharacterized protein</fullName>
    </submittedName>
</protein>
<feature type="region of interest" description="Disordered" evidence="1">
    <location>
        <begin position="21"/>
        <end position="49"/>
    </location>
</feature>
<keyword evidence="3" id="KW-1185">Reference proteome</keyword>
<accession>A0A5C3Q2L8</accession>
<dbReference type="EMBL" id="ML178862">
    <property type="protein sequence ID" value="TFK96345.1"/>
    <property type="molecule type" value="Genomic_DNA"/>
</dbReference>
<feature type="region of interest" description="Disordered" evidence="1">
    <location>
        <begin position="68"/>
        <end position="152"/>
    </location>
</feature>
<gene>
    <name evidence="2" type="ORF">BDV98DRAFT_311896</name>
</gene>
<proteinExistence type="predicted"/>
<feature type="compositionally biased region" description="Polar residues" evidence="1">
    <location>
        <begin position="68"/>
        <end position="92"/>
    </location>
</feature>
<sequence>MQIKPSSFNVQRSFLDGDAVRKYPYRPSGQPSFDSNDEERHTFSSLRKHTVSFPQPIGTYLQIASSRSSNTLLQRQSRNSFSSLSCMRTTESLGVRENNHTPSRRIQQKHHKNPRMHSNVMKPGLQVSLSEEWRKDTQQTKGERRTSLGWLH</sequence>
<feature type="compositionally biased region" description="Basic residues" evidence="1">
    <location>
        <begin position="102"/>
        <end position="115"/>
    </location>
</feature>
<organism evidence="2 3">
    <name type="scientific">Pterulicium gracile</name>
    <dbReference type="NCBI Taxonomy" id="1884261"/>
    <lineage>
        <taxon>Eukaryota</taxon>
        <taxon>Fungi</taxon>
        <taxon>Dikarya</taxon>
        <taxon>Basidiomycota</taxon>
        <taxon>Agaricomycotina</taxon>
        <taxon>Agaricomycetes</taxon>
        <taxon>Agaricomycetidae</taxon>
        <taxon>Agaricales</taxon>
        <taxon>Pleurotineae</taxon>
        <taxon>Pterulaceae</taxon>
        <taxon>Pterulicium</taxon>
    </lineage>
</organism>
<reference evidence="2 3" key="1">
    <citation type="journal article" date="2019" name="Nat. Ecol. Evol.">
        <title>Megaphylogeny resolves global patterns of mushroom evolution.</title>
        <authorList>
            <person name="Varga T."/>
            <person name="Krizsan K."/>
            <person name="Foldi C."/>
            <person name="Dima B."/>
            <person name="Sanchez-Garcia M."/>
            <person name="Sanchez-Ramirez S."/>
            <person name="Szollosi G.J."/>
            <person name="Szarkandi J.G."/>
            <person name="Papp V."/>
            <person name="Albert L."/>
            <person name="Andreopoulos W."/>
            <person name="Angelini C."/>
            <person name="Antonin V."/>
            <person name="Barry K.W."/>
            <person name="Bougher N.L."/>
            <person name="Buchanan P."/>
            <person name="Buyck B."/>
            <person name="Bense V."/>
            <person name="Catcheside P."/>
            <person name="Chovatia M."/>
            <person name="Cooper J."/>
            <person name="Damon W."/>
            <person name="Desjardin D."/>
            <person name="Finy P."/>
            <person name="Geml J."/>
            <person name="Haridas S."/>
            <person name="Hughes K."/>
            <person name="Justo A."/>
            <person name="Karasinski D."/>
            <person name="Kautmanova I."/>
            <person name="Kiss B."/>
            <person name="Kocsube S."/>
            <person name="Kotiranta H."/>
            <person name="LaButti K.M."/>
            <person name="Lechner B.E."/>
            <person name="Liimatainen K."/>
            <person name="Lipzen A."/>
            <person name="Lukacs Z."/>
            <person name="Mihaltcheva S."/>
            <person name="Morgado L.N."/>
            <person name="Niskanen T."/>
            <person name="Noordeloos M.E."/>
            <person name="Ohm R.A."/>
            <person name="Ortiz-Santana B."/>
            <person name="Ovrebo C."/>
            <person name="Racz N."/>
            <person name="Riley R."/>
            <person name="Savchenko A."/>
            <person name="Shiryaev A."/>
            <person name="Soop K."/>
            <person name="Spirin V."/>
            <person name="Szebenyi C."/>
            <person name="Tomsovsky M."/>
            <person name="Tulloss R.E."/>
            <person name="Uehling J."/>
            <person name="Grigoriev I.V."/>
            <person name="Vagvolgyi C."/>
            <person name="Papp T."/>
            <person name="Martin F.M."/>
            <person name="Miettinen O."/>
            <person name="Hibbett D.S."/>
            <person name="Nagy L.G."/>
        </authorList>
    </citation>
    <scope>NUCLEOTIDE SEQUENCE [LARGE SCALE GENOMIC DNA]</scope>
    <source>
        <strain evidence="2 3">CBS 309.79</strain>
    </source>
</reference>
<evidence type="ECO:0000256" key="1">
    <source>
        <dbReference type="SAM" id="MobiDB-lite"/>
    </source>
</evidence>
<dbReference type="AlphaFoldDB" id="A0A5C3Q2L8"/>